<evidence type="ECO:0000313" key="3">
    <source>
        <dbReference type="EMBL" id="KAK5170973.1"/>
    </source>
</evidence>
<dbReference type="PANTHER" id="PTHR40629:SF1">
    <property type="entry name" value="PRO41 PROTEIN"/>
    <property type="match status" value="1"/>
</dbReference>
<proteinExistence type="predicted"/>
<name>A0AAV9PCL3_9PEZI</name>
<dbReference type="RefSeq" id="XP_064660001.1">
    <property type="nucleotide sequence ID" value="XM_064801371.1"/>
</dbReference>
<keyword evidence="1" id="KW-0732">Signal</keyword>
<dbReference type="GeneID" id="89925463"/>
<feature type="domain" description="DUF7727" evidence="2">
    <location>
        <begin position="33"/>
        <end position="146"/>
    </location>
</feature>
<evidence type="ECO:0000256" key="1">
    <source>
        <dbReference type="SAM" id="SignalP"/>
    </source>
</evidence>
<dbReference type="EMBL" id="JAVRRT010000006">
    <property type="protein sequence ID" value="KAK5170973.1"/>
    <property type="molecule type" value="Genomic_DNA"/>
</dbReference>
<evidence type="ECO:0000313" key="4">
    <source>
        <dbReference type="Proteomes" id="UP001337655"/>
    </source>
</evidence>
<dbReference type="Proteomes" id="UP001337655">
    <property type="component" value="Unassembled WGS sequence"/>
</dbReference>
<dbReference type="PANTHER" id="PTHR40629">
    <property type="entry name" value="PRO41 PROTEIN"/>
    <property type="match status" value="1"/>
</dbReference>
<dbReference type="AlphaFoldDB" id="A0AAV9PCL3"/>
<keyword evidence="4" id="KW-1185">Reference proteome</keyword>
<evidence type="ECO:0000259" key="2">
    <source>
        <dbReference type="Pfam" id="PF24853"/>
    </source>
</evidence>
<feature type="chain" id="PRO_5043900321" description="DUF7727 domain-containing protein" evidence="1">
    <location>
        <begin position="21"/>
        <end position="168"/>
    </location>
</feature>
<reference evidence="3 4" key="1">
    <citation type="submission" date="2023-08" db="EMBL/GenBank/DDBJ databases">
        <title>Black Yeasts Isolated from many extreme environments.</title>
        <authorList>
            <person name="Coleine C."/>
            <person name="Stajich J.E."/>
            <person name="Selbmann L."/>
        </authorList>
    </citation>
    <scope>NUCLEOTIDE SEQUENCE [LARGE SCALE GENOMIC DNA]</scope>
    <source>
        <strain evidence="3 4">CCFEE 5935</strain>
    </source>
</reference>
<protein>
    <recommendedName>
        <fullName evidence="2">DUF7727 domain-containing protein</fullName>
    </recommendedName>
</protein>
<dbReference type="InterPro" id="IPR056144">
    <property type="entry name" value="DUF7727"/>
</dbReference>
<sequence>MGKLIKNHWARLICLTAAACTSPTSDPPPAILLILTHSHADQIAAALCAFFWPKFFFDFYTKNFDAAVKPIPILQTVNLVLGIISLAYEWPLKYLAGTALHRSMEARMLWLPLVSLSSVLLYQATNPAVYYAIGCGVYFWGYTEGEVICAVPWTLPKRSERRGRVEKA</sequence>
<feature type="signal peptide" evidence="1">
    <location>
        <begin position="1"/>
        <end position="20"/>
    </location>
</feature>
<gene>
    <name evidence="3" type="ORF">LTR77_004117</name>
</gene>
<dbReference type="Pfam" id="PF24853">
    <property type="entry name" value="DUF7727"/>
    <property type="match status" value="1"/>
</dbReference>
<organism evidence="3 4">
    <name type="scientific">Saxophila tyrrhenica</name>
    <dbReference type="NCBI Taxonomy" id="1690608"/>
    <lineage>
        <taxon>Eukaryota</taxon>
        <taxon>Fungi</taxon>
        <taxon>Dikarya</taxon>
        <taxon>Ascomycota</taxon>
        <taxon>Pezizomycotina</taxon>
        <taxon>Dothideomycetes</taxon>
        <taxon>Dothideomycetidae</taxon>
        <taxon>Mycosphaerellales</taxon>
        <taxon>Extremaceae</taxon>
        <taxon>Saxophila</taxon>
    </lineage>
</organism>
<comment type="caution">
    <text evidence="3">The sequence shown here is derived from an EMBL/GenBank/DDBJ whole genome shotgun (WGS) entry which is preliminary data.</text>
</comment>
<accession>A0AAV9PCL3</accession>